<feature type="region of interest" description="Disordered" evidence="1">
    <location>
        <begin position="330"/>
        <end position="390"/>
    </location>
</feature>
<reference evidence="2" key="1">
    <citation type="submission" date="2020-07" db="EMBL/GenBank/DDBJ databases">
        <title>Clarias magur genome sequencing, assembly and annotation.</title>
        <authorList>
            <person name="Kushwaha B."/>
            <person name="Kumar R."/>
            <person name="Das P."/>
            <person name="Joshi C.G."/>
            <person name="Kumar D."/>
            <person name="Nagpure N.S."/>
            <person name="Pandey M."/>
            <person name="Agarwal S."/>
            <person name="Srivastava S."/>
            <person name="Singh M."/>
            <person name="Sahoo L."/>
            <person name="Jayasankar P."/>
            <person name="Meher P.K."/>
            <person name="Koringa P.G."/>
            <person name="Iquebal M.A."/>
            <person name="Das S.P."/>
            <person name="Bit A."/>
            <person name="Patnaik S."/>
            <person name="Patel N."/>
            <person name="Shah T.M."/>
            <person name="Hinsu A."/>
            <person name="Jena J.K."/>
        </authorList>
    </citation>
    <scope>NUCLEOTIDE SEQUENCE</scope>
    <source>
        <strain evidence="2">CIFAMagur01</strain>
        <tissue evidence="2">Testis</tissue>
    </source>
</reference>
<dbReference type="Proteomes" id="UP000727407">
    <property type="component" value="Unassembled WGS sequence"/>
</dbReference>
<sequence length="875" mass="94304">MADQCTSGDALASGSVHVKGNIMIPAAAVPVPVMMNPAQQKLAPPLEQQESPQQHKKPHKQFRKRGHNKGRHQITEEIMASGKARSTAALPQSVTMKLEAKPEQVPEPEAAVLSMPMQKIDLNSKVAKQMLDACKEFLSLSCPSGYAPASGSEQTKGKLRTPAAAFPVSTVPVMMNPAYQQQAPPPEQQAPPRPDRTPRKQIIIRDPSAGGRDITEEIMSGRMTRSTPPHIRIQDHCVGGGRDITEEIMSERKPTSTSTPHDVVLKVSCSVQTQGESLTPPAAVPVQPSYALTGTAANKETGFHESTPTPAATATAVSEPVCIPVARGLLQEPREQDEKVDAEPEPKPVPGVAEVQEISAKTSAPAEEENEHGRVEEQPTPTQETSVQSVLSMPMQKIDLNSKVARQMLDTCKEFLSLSCPSGYAPISGSVQTKRKIRTPASAFPVTTMPVMMNPTYQQQAPPPEQHAPPWHYRRPHKQIIIRDPAAGGRDITEEIMSGRETTFTCTPPHDVAPKVSCSVQTQGESLTPPAAVPVQPSYALPATATNKETGFHESTPTTADTAMAVSELECIPVASGLPQEPSEQDVKVDAELELITEPVVDEVQEISVKTSAPAEEEKEIGRVKEKPAPTQWTTMQPVLSMPMPKIDLNSKVARQVLGTRKEFLYLSCPSGYVPISGSVQTKGKFRTSSAAFPVTTMPVMINPVHQPQAPLPEQQAPPWHYRRPRKQIRIQDPAAGGRDITEEILSGRMTTFTCTPPHDVAPKVSCSIETQGESLTPPAAVPVQPSYALTGTAANKETGFHVATPTPEAVSELECIPVPNSDAGLEPITEPVVAEVQEISAKTSAPTEEENENEVGRVEEKPAPAQGTTMQREP</sequence>
<proteinExistence type="predicted"/>
<protein>
    <submittedName>
        <fullName evidence="2">Eukaryotic translation initiation factor 4 gamma 1-like isoform X1</fullName>
    </submittedName>
</protein>
<keyword evidence="3" id="KW-1185">Reference proteome</keyword>
<evidence type="ECO:0000313" key="2">
    <source>
        <dbReference type="EMBL" id="KAF5895715.1"/>
    </source>
</evidence>
<dbReference type="OrthoDB" id="8954924at2759"/>
<name>A0A8J4UJ47_CLAMG</name>
<evidence type="ECO:0000313" key="3">
    <source>
        <dbReference type="Proteomes" id="UP000727407"/>
    </source>
</evidence>
<evidence type="ECO:0000256" key="1">
    <source>
        <dbReference type="SAM" id="MobiDB-lite"/>
    </source>
</evidence>
<comment type="caution">
    <text evidence="2">The sequence shown here is derived from an EMBL/GenBank/DDBJ whole genome shotgun (WGS) entry which is preliminary data.</text>
</comment>
<feature type="region of interest" description="Disordered" evidence="1">
    <location>
        <begin position="836"/>
        <end position="875"/>
    </location>
</feature>
<organism evidence="2 3">
    <name type="scientific">Clarias magur</name>
    <name type="common">Asian catfish</name>
    <name type="synonym">Macropteronotus magur</name>
    <dbReference type="NCBI Taxonomy" id="1594786"/>
    <lineage>
        <taxon>Eukaryota</taxon>
        <taxon>Metazoa</taxon>
        <taxon>Chordata</taxon>
        <taxon>Craniata</taxon>
        <taxon>Vertebrata</taxon>
        <taxon>Euteleostomi</taxon>
        <taxon>Actinopterygii</taxon>
        <taxon>Neopterygii</taxon>
        <taxon>Teleostei</taxon>
        <taxon>Ostariophysi</taxon>
        <taxon>Siluriformes</taxon>
        <taxon>Clariidae</taxon>
        <taxon>Clarias</taxon>
    </lineage>
</organism>
<feature type="compositionally biased region" description="Basic and acidic residues" evidence="1">
    <location>
        <begin position="332"/>
        <end position="346"/>
    </location>
</feature>
<dbReference type="AlphaFoldDB" id="A0A8J4UJ47"/>
<accession>A0A8J4UJ47</accession>
<keyword evidence="2" id="KW-0396">Initiation factor</keyword>
<feature type="compositionally biased region" description="Pro residues" evidence="1">
    <location>
        <begin position="183"/>
        <end position="192"/>
    </location>
</feature>
<keyword evidence="2" id="KW-0648">Protein biosynthesis</keyword>
<feature type="region of interest" description="Disordered" evidence="1">
    <location>
        <begin position="179"/>
        <end position="209"/>
    </location>
</feature>
<gene>
    <name evidence="2" type="ORF">DAT39_014543</name>
</gene>
<feature type="region of interest" description="Disordered" evidence="1">
    <location>
        <begin position="43"/>
        <end position="71"/>
    </location>
</feature>
<feature type="compositionally biased region" description="Polar residues" evidence="1">
    <location>
        <begin position="379"/>
        <end position="390"/>
    </location>
</feature>
<dbReference type="GO" id="GO:0003743">
    <property type="term" value="F:translation initiation factor activity"/>
    <property type="evidence" value="ECO:0007669"/>
    <property type="project" value="UniProtKB-KW"/>
</dbReference>
<dbReference type="EMBL" id="QNUK01000308">
    <property type="protein sequence ID" value="KAF5895715.1"/>
    <property type="molecule type" value="Genomic_DNA"/>
</dbReference>
<feature type="compositionally biased region" description="Basic residues" evidence="1">
    <location>
        <begin position="54"/>
        <end position="71"/>
    </location>
</feature>